<dbReference type="InterPro" id="IPR012337">
    <property type="entry name" value="RNaseH-like_sf"/>
</dbReference>
<keyword evidence="4" id="KW-1185">Reference proteome</keyword>
<feature type="region of interest" description="Disordered" evidence="1">
    <location>
        <begin position="321"/>
        <end position="344"/>
    </location>
</feature>
<dbReference type="PANTHER" id="PTHR37984:SF15">
    <property type="entry name" value="INTEGRASE CATALYTIC DOMAIN-CONTAINING PROTEIN"/>
    <property type="match status" value="1"/>
</dbReference>
<dbReference type="GO" id="GO:0015074">
    <property type="term" value="P:DNA integration"/>
    <property type="evidence" value="ECO:0007669"/>
    <property type="project" value="InterPro"/>
</dbReference>
<accession>A0A671TQE4</accession>
<feature type="region of interest" description="Disordered" evidence="1">
    <location>
        <begin position="356"/>
        <end position="395"/>
    </location>
</feature>
<sequence length="469" mass="51818">MSSEVAQWCQACERCQVPKDVQPGAHSFMGHLMASRPNEILAIDYTMLEPASTGLESVLVMTDVFSKYTLAVPTRNQCASTVAQVLVVEWFYKFGVPARIHSDQGRNFESALIQQLCGLYHIEKSRTTPYHPAGNGQCERFNRTLHNLLRMLPVSRKRDWSSCLPQVLYCYNTTPHQATGESPFFLMFGQEPRLPVDFLLGRVQEPAGGNIHEWIQEHQTRLQMAFEGAKERLKTAAERRKKNHDQHVHDAPLREGQLVLLRDFSARGCHKIKDLWSSVTYQVLKAPQEDGSVYTIAPVDDQSKIRRVNRALLKAMVRKHSPGGAVTNNPFPVNKPPSEDDKSCDGDALVLWHDIPQIDPTGPPARPSTVTPTTPRVLPPQSEVTPLAPGPSMAPTTVMLCQPSASLAVLPSSPPDTSETAVRRTARSTAGQHSNFHHLPQPVGGVAYGAANSPGPVCNAVSALFRPWN</sequence>
<dbReference type="InterPro" id="IPR001584">
    <property type="entry name" value="Integrase_cat-core"/>
</dbReference>
<dbReference type="Proteomes" id="UP000472265">
    <property type="component" value="Chromosome 13"/>
</dbReference>
<dbReference type="GeneTree" id="ENSGT01000000214408"/>
<dbReference type="PROSITE" id="PS50994">
    <property type="entry name" value="INTEGRASE"/>
    <property type="match status" value="1"/>
</dbReference>
<evidence type="ECO:0000259" key="2">
    <source>
        <dbReference type="PROSITE" id="PS50994"/>
    </source>
</evidence>
<evidence type="ECO:0000313" key="4">
    <source>
        <dbReference type="Proteomes" id="UP000472265"/>
    </source>
</evidence>
<dbReference type="AlphaFoldDB" id="A0A671TQE4"/>
<protein>
    <recommendedName>
        <fullName evidence="2">Integrase catalytic domain-containing protein</fullName>
    </recommendedName>
</protein>
<reference evidence="3" key="1">
    <citation type="submission" date="2021-04" db="EMBL/GenBank/DDBJ databases">
        <authorList>
            <consortium name="Wellcome Sanger Institute Data Sharing"/>
        </authorList>
    </citation>
    <scope>NUCLEOTIDE SEQUENCE [LARGE SCALE GENOMIC DNA]</scope>
</reference>
<dbReference type="Ensembl" id="ENSSAUT00010004531.1">
    <property type="protein sequence ID" value="ENSSAUP00010004199.1"/>
    <property type="gene ID" value="ENSSAUG00010002171.1"/>
</dbReference>
<dbReference type="Pfam" id="PF00665">
    <property type="entry name" value="rve"/>
    <property type="match status" value="1"/>
</dbReference>
<evidence type="ECO:0000313" key="3">
    <source>
        <dbReference type="Ensembl" id="ENSSAUP00010004199.1"/>
    </source>
</evidence>
<dbReference type="OMA" id="WIKNCER"/>
<proteinExistence type="predicted"/>
<evidence type="ECO:0000256" key="1">
    <source>
        <dbReference type="SAM" id="MobiDB-lite"/>
    </source>
</evidence>
<dbReference type="GO" id="GO:0003676">
    <property type="term" value="F:nucleic acid binding"/>
    <property type="evidence" value="ECO:0007669"/>
    <property type="project" value="InterPro"/>
</dbReference>
<dbReference type="FunFam" id="3.30.420.10:FF:000032">
    <property type="entry name" value="Retrovirus-related Pol polyprotein from transposon 297-like Protein"/>
    <property type="match status" value="1"/>
</dbReference>
<dbReference type="Gene3D" id="3.30.420.10">
    <property type="entry name" value="Ribonuclease H-like superfamily/Ribonuclease H"/>
    <property type="match status" value="1"/>
</dbReference>
<reference evidence="3" key="3">
    <citation type="submission" date="2025-09" db="UniProtKB">
        <authorList>
            <consortium name="Ensembl"/>
        </authorList>
    </citation>
    <scope>IDENTIFICATION</scope>
</reference>
<dbReference type="InParanoid" id="A0A671TQE4"/>
<dbReference type="InterPro" id="IPR050951">
    <property type="entry name" value="Retrovirus_Pol_polyprotein"/>
</dbReference>
<feature type="domain" description="Integrase catalytic" evidence="2">
    <location>
        <begin position="33"/>
        <end position="191"/>
    </location>
</feature>
<dbReference type="InterPro" id="IPR036397">
    <property type="entry name" value="RNaseH_sf"/>
</dbReference>
<feature type="compositionally biased region" description="Low complexity" evidence="1">
    <location>
        <begin position="367"/>
        <end position="380"/>
    </location>
</feature>
<dbReference type="PANTHER" id="PTHR37984">
    <property type="entry name" value="PROTEIN CBG26694"/>
    <property type="match status" value="1"/>
</dbReference>
<organism evidence="3 4">
    <name type="scientific">Sparus aurata</name>
    <name type="common">Gilthead sea bream</name>
    <dbReference type="NCBI Taxonomy" id="8175"/>
    <lineage>
        <taxon>Eukaryota</taxon>
        <taxon>Metazoa</taxon>
        <taxon>Chordata</taxon>
        <taxon>Craniata</taxon>
        <taxon>Vertebrata</taxon>
        <taxon>Euteleostomi</taxon>
        <taxon>Actinopterygii</taxon>
        <taxon>Neopterygii</taxon>
        <taxon>Teleostei</taxon>
        <taxon>Neoteleostei</taxon>
        <taxon>Acanthomorphata</taxon>
        <taxon>Eupercaria</taxon>
        <taxon>Spariformes</taxon>
        <taxon>Sparidae</taxon>
        <taxon>Sparus</taxon>
    </lineage>
</organism>
<name>A0A671TQE4_SPAAU</name>
<reference evidence="3" key="2">
    <citation type="submission" date="2025-08" db="UniProtKB">
        <authorList>
            <consortium name="Ensembl"/>
        </authorList>
    </citation>
    <scope>IDENTIFICATION</scope>
</reference>
<dbReference type="SUPFAM" id="SSF53098">
    <property type="entry name" value="Ribonuclease H-like"/>
    <property type="match status" value="1"/>
</dbReference>